<accession>A0A3S1CPL4</accession>
<gene>
    <name evidence="1" type="ORF">DSM106972_032300</name>
</gene>
<protein>
    <submittedName>
        <fullName evidence="1">Uncharacterized protein</fullName>
    </submittedName>
</protein>
<evidence type="ECO:0000313" key="2">
    <source>
        <dbReference type="Proteomes" id="UP000271624"/>
    </source>
</evidence>
<sequence length="267" mass="30013">MKFHRIAPAERHMFQEEIVSIETIAKYPLGKDFFQIDHGLDYFAFFDRLGKVNYYVMHDNYIVGAVGAGILRQIPYQQDSAPMSAWYLCDLKVHSNYQGRNLSLRILSHAVVDGIRECSCGYTISMNPGDGSPNRWVKVIEKYSRIKFTTSTQLGIYSLDAATMSDVAPLIVKHRGNISYISLKGIKDLRLQSTGNILPLVHVQWGANVEKGTPEVIPGYTHMFCVPTNDELARALGRFDIYPGASASVVSHGMDNSDWRFILTSDI</sequence>
<evidence type="ECO:0000313" key="1">
    <source>
        <dbReference type="EMBL" id="RUT06024.1"/>
    </source>
</evidence>
<organism evidence="1 2">
    <name type="scientific">Dulcicalothrix desertica PCC 7102</name>
    <dbReference type="NCBI Taxonomy" id="232991"/>
    <lineage>
        <taxon>Bacteria</taxon>
        <taxon>Bacillati</taxon>
        <taxon>Cyanobacteriota</taxon>
        <taxon>Cyanophyceae</taxon>
        <taxon>Nostocales</taxon>
        <taxon>Calotrichaceae</taxon>
        <taxon>Dulcicalothrix</taxon>
    </lineage>
</organism>
<dbReference type="AlphaFoldDB" id="A0A3S1CPL4"/>
<reference evidence="1" key="2">
    <citation type="journal article" date="2019" name="Genome Biol. Evol.">
        <title>Day and night: Metabolic profiles and evolutionary relationships of six axenic non-marine cyanobacteria.</title>
        <authorList>
            <person name="Will S.E."/>
            <person name="Henke P."/>
            <person name="Boedeker C."/>
            <person name="Huang S."/>
            <person name="Brinkmann H."/>
            <person name="Rohde M."/>
            <person name="Jarek M."/>
            <person name="Friedl T."/>
            <person name="Seufert S."/>
            <person name="Schumacher M."/>
            <person name="Overmann J."/>
            <person name="Neumann-Schaal M."/>
            <person name="Petersen J."/>
        </authorList>
    </citation>
    <scope>NUCLEOTIDE SEQUENCE [LARGE SCALE GENOMIC DNA]</scope>
    <source>
        <strain evidence="1">PCC 7102</strain>
    </source>
</reference>
<reference evidence="1" key="1">
    <citation type="submission" date="2018-12" db="EMBL/GenBank/DDBJ databases">
        <authorList>
            <person name="Will S."/>
            <person name="Neumann-Schaal M."/>
            <person name="Henke P."/>
        </authorList>
    </citation>
    <scope>NUCLEOTIDE SEQUENCE</scope>
    <source>
        <strain evidence="1">PCC 7102</strain>
    </source>
</reference>
<comment type="caution">
    <text evidence="1">The sequence shown here is derived from an EMBL/GenBank/DDBJ whole genome shotgun (WGS) entry which is preliminary data.</text>
</comment>
<name>A0A3S1CPL4_9CYAN</name>
<dbReference type="RefSeq" id="WP_127081713.1">
    <property type="nucleotide sequence ID" value="NZ_RSCL01000007.1"/>
</dbReference>
<dbReference type="EMBL" id="RSCL01000007">
    <property type="protein sequence ID" value="RUT06024.1"/>
    <property type="molecule type" value="Genomic_DNA"/>
</dbReference>
<dbReference type="Proteomes" id="UP000271624">
    <property type="component" value="Unassembled WGS sequence"/>
</dbReference>
<keyword evidence="2" id="KW-1185">Reference proteome</keyword>
<proteinExistence type="predicted"/>
<dbReference type="OrthoDB" id="506810at2"/>